<gene>
    <name evidence="2" type="primary">LOC101855249</name>
</gene>
<dbReference type="GeneID" id="101855249"/>
<name>A0ABM0ZYB3_APLCA</name>
<reference evidence="2" key="1">
    <citation type="submission" date="2025-08" db="UniProtKB">
        <authorList>
            <consortium name="RefSeq"/>
        </authorList>
    </citation>
    <scope>IDENTIFICATION</scope>
</reference>
<dbReference type="RefSeq" id="XP_012937035.1">
    <property type="nucleotide sequence ID" value="XM_013081581.1"/>
</dbReference>
<evidence type="ECO:0000313" key="2">
    <source>
        <dbReference type="RefSeq" id="XP_012937035.1"/>
    </source>
</evidence>
<feature type="non-terminal residue" evidence="2">
    <location>
        <position position="144"/>
    </location>
</feature>
<accession>A0ABM0ZYB3</accession>
<evidence type="ECO:0000313" key="1">
    <source>
        <dbReference type="Proteomes" id="UP000694888"/>
    </source>
</evidence>
<keyword evidence="1" id="KW-1185">Reference proteome</keyword>
<dbReference type="Proteomes" id="UP000694888">
    <property type="component" value="Unplaced"/>
</dbReference>
<organism evidence="1 2">
    <name type="scientific">Aplysia californica</name>
    <name type="common">California sea hare</name>
    <dbReference type="NCBI Taxonomy" id="6500"/>
    <lineage>
        <taxon>Eukaryota</taxon>
        <taxon>Metazoa</taxon>
        <taxon>Spiralia</taxon>
        <taxon>Lophotrochozoa</taxon>
        <taxon>Mollusca</taxon>
        <taxon>Gastropoda</taxon>
        <taxon>Heterobranchia</taxon>
        <taxon>Euthyneura</taxon>
        <taxon>Tectipleura</taxon>
        <taxon>Aplysiida</taxon>
        <taxon>Aplysioidea</taxon>
        <taxon>Aplysiidae</taxon>
        <taxon>Aplysia</taxon>
    </lineage>
</organism>
<proteinExistence type="predicted"/>
<protein>
    <submittedName>
        <fullName evidence="2">Uncharacterized protein LOC101855249</fullName>
    </submittedName>
</protein>
<sequence>MNGVDFRSRHNDYMLRSPSRTSTDYKAMDDIEYPAVPPEVLEKDGLDDQVLEMRKWFKAWADQDDSERDYKKYFKPLLCYLEGAWTETDFGVVEEPFESDRHHVSASNWYDLQEKIRYTSYTGSKDKGENYAFLPTKIVDIDET</sequence>